<evidence type="ECO:0000313" key="4">
    <source>
        <dbReference type="Proteomes" id="UP000262172"/>
    </source>
</evidence>
<name>A0A371NYH7_9MICO</name>
<keyword evidence="4" id="KW-1185">Reference proteome</keyword>
<comment type="caution">
    <text evidence="3">The sequence shown here is derived from an EMBL/GenBank/DDBJ whole genome shotgun (WGS) entry which is preliminary data.</text>
</comment>
<keyword evidence="2" id="KW-0812">Transmembrane</keyword>
<feature type="compositionally biased region" description="Polar residues" evidence="1">
    <location>
        <begin position="1"/>
        <end position="21"/>
    </location>
</feature>
<proteinExistence type="predicted"/>
<reference evidence="3 4" key="1">
    <citation type="submission" date="2018-08" db="EMBL/GenBank/DDBJ databases">
        <title>Isolation, diversity and antifungal activity of Actinobacteria from cow dung.</title>
        <authorList>
            <person name="Ling L."/>
        </authorList>
    </citation>
    <scope>NUCLEOTIDE SEQUENCE [LARGE SCALE GENOMIC DNA]</scope>
    <source>
        <strain evidence="3 4">NEAU-LLE</strain>
    </source>
</reference>
<keyword evidence="2" id="KW-0472">Membrane</keyword>
<accession>A0A371NYH7</accession>
<evidence type="ECO:0008006" key="5">
    <source>
        <dbReference type="Google" id="ProtNLM"/>
    </source>
</evidence>
<protein>
    <recommendedName>
        <fullName evidence="5">DUF4352 domain-containing protein</fullName>
    </recommendedName>
</protein>
<feature type="region of interest" description="Disordered" evidence="1">
    <location>
        <begin position="1"/>
        <end position="23"/>
    </location>
</feature>
<evidence type="ECO:0000256" key="2">
    <source>
        <dbReference type="SAM" id="Phobius"/>
    </source>
</evidence>
<sequence>MVAMTDQQPVGEQPAAQQPSPRSGWWRSNALALGAVALLLPAVVVGTAWWGWKYAFPDSGQPLWAVEPSSGADTVELKGATWGPVKSKALTDTTGLDVPDDAKVVLVGVDVTPHEKKAPNCMTPTLVEQSSGRSWEPARYELGVPSSSDEPDSCVPTLEGETAEPYQLLLPFVVPDDAKGPYWVVIEPLFAKSEYVRFSIDP</sequence>
<gene>
    <name evidence="3" type="ORF">DY023_01225</name>
</gene>
<dbReference type="Proteomes" id="UP000262172">
    <property type="component" value="Unassembled WGS sequence"/>
</dbReference>
<evidence type="ECO:0000313" key="3">
    <source>
        <dbReference type="EMBL" id="REJ08382.1"/>
    </source>
</evidence>
<feature type="transmembrane region" description="Helical" evidence="2">
    <location>
        <begin position="30"/>
        <end position="52"/>
    </location>
</feature>
<keyword evidence="2" id="KW-1133">Transmembrane helix</keyword>
<organism evidence="3 4">
    <name type="scientific">Microbacterium bovistercoris</name>
    <dbReference type="NCBI Taxonomy" id="2293570"/>
    <lineage>
        <taxon>Bacteria</taxon>
        <taxon>Bacillati</taxon>
        <taxon>Actinomycetota</taxon>
        <taxon>Actinomycetes</taxon>
        <taxon>Micrococcales</taxon>
        <taxon>Microbacteriaceae</taxon>
        <taxon>Microbacterium</taxon>
    </lineage>
</organism>
<dbReference type="AlphaFoldDB" id="A0A371NYH7"/>
<dbReference type="EMBL" id="QUAB01000011">
    <property type="protein sequence ID" value="REJ08382.1"/>
    <property type="molecule type" value="Genomic_DNA"/>
</dbReference>
<evidence type="ECO:0000256" key="1">
    <source>
        <dbReference type="SAM" id="MobiDB-lite"/>
    </source>
</evidence>